<dbReference type="PRINTS" id="PR01021">
    <property type="entry name" value="OMPADOMAIN"/>
</dbReference>
<keyword evidence="3 5" id="KW-0472">Membrane</keyword>
<keyword evidence="4" id="KW-0998">Cell outer membrane</keyword>
<feature type="signal peptide" evidence="7">
    <location>
        <begin position="1"/>
        <end position="17"/>
    </location>
</feature>
<dbReference type="PROSITE" id="PS51123">
    <property type="entry name" value="OMPA_2"/>
    <property type="match status" value="1"/>
</dbReference>
<dbReference type="Proteomes" id="UP000000517">
    <property type="component" value="Chromosome"/>
</dbReference>
<dbReference type="Pfam" id="PF02412">
    <property type="entry name" value="TSP_3"/>
    <property type="match status" value="5"/>
</dbReference>
<dbReference type="OrthoDB" id="9805832at2"/>
<dbReference type="InterPro" id="IPR028974">
    <property type="entry name" value="TSP_type-3_rpt"/>
</dbReference>
<dbReference type="GO" id="GO:0007155">
    <property type="term" value="P:cell adhesion"/>
    <property type="evidence" value="ECO:0007669"/>
    <property type="project" value="InterPro"/>
</dbReference>
<dbReference type="PANTHER" id="PTHR30329">
    <property type="entry name" value="STATOR ELEMENT OF FLAGELLAR MOTOR COMPLEX"/>
    <property type="match status" value="1"/>
</dbReference>
<name>C9RP29_FIBSS</name>
<gene>
    <name evidence="9" type="ordered locus">Fisuc_2917</name>
    <name evidence="10" type="ordered locus">FSU_0180</name>
</gene>
<accession>C9RP29</accession>
<comment type="subcellular location">
    <subcellularLocation>
        <location evidence="1">Cell outer membrane</location>
    </subcellularLocation>
</comment>
<dbReference type="Gene3D" id="3.30.1330.60">
    <property type="entry name" value="OmpA-like domain"/>
    <property type="match status" value="1"/>
</dbReference>
<dbReference type="HOGENOM" id="CLU_393683_0_0_0"/>
<evidence type="ECO:0000259" key="8">
    <source>
        <dbReference type="PROSITE" id="PS51123"/>
    </source>
</evidence>
<dbReference type="KEGG" id="fsu:Fisuc_2917"/>
<reference evidence="10" key="3">
    <citation type="submission" date="2010-08" db="EMBL/GenBank/DDBJ databases">
        <authorList>
            <person name="Durkin A.S."/>
            <person name="Nelson K.E."/>
            <person name="Morrison M."/>
            <person name="Forsberg C.W."/>
            <person name="Wilson D.B."/>
            <person name="Russell J.B."/>
            <person name="Cann I.K.O."/>
            <person name="Mackie R.I."/>
            <person name="White B.A."/>
        </authorList>
    </citation>
    <scope>NUCLEOTIDE SEQUENCE</scope>
    <source>
        <strain evidence="10">S85</strain>
    </source>
</reference>
<evidence type="ECO:0000256" key="6">
    <source>
        <dbReference type="SAM" id="MobiDB-lite"/>
    </source>
</evidence>
<reference evidence="11" key="2">
    <citation type="submission" date="2010-08" db="EMBL/GenBank/DDBJ databases">
        <title>Complete sequence of Fibrobacter succinogenes subsp. succinogenes S85.</title>
        <authorList>
            <person name="Durkin A.S."/>
            <person name="Nelson K.E."/>
            <person name="Morrison M."/>
            <person name="Forsberg C.W."/>
            <person name="Wilson D.B."/>
            <person name="Russell J.B."/>
            <person name="Cann I.K.O."/>
            <person name="Mackie R.I."/>
            <person name="White B.A."/>
        </authorList>
    </citation>
    <scope>NUCLEOTIDE SEQUENCE [LARGE SCALE GENOMIC DNA]</scope>
    <source>
        <strain evidence="11">ATCC 19169 / S85</strain>
    </source>
</reference>
<dbReference type="AlphaFoldDB" id="C9RP29"/>
<dbReference type="GO" id="GO:0005509">
    <property type="term" value="F:calcium ion binding"/>
    <property type="evidence" value="ECO:0007669"/>
    <property type="project" value="InterPro"/>
</dbReference>
<evidence type="ECO:0000256" key="7">
    <source>
        <dbReference type="SAM" id="SignalP"/>
    </source>
</evidence>
<dbReference type="PANTHER" id="PTHR30329:SF21">
    <property type="entry name" value="LIPOPROTEIN YIAD-RELATED"/>
    <property type="match status" value="1"/>
</dbReference>
<dbReference type="Pfam" id="PF00691">
    <property type="entry name" value="OmpA"/>
    <property type="match status" value="1"/>
</dbReference>
<sequence>MKKIIALSLLSSSLAFSQVGMLGGSEGLHEVNAKTLGQWQINLGASGNITFGSWGLSRGGIYEVNGKRYSFNDADASLSGNLFVAVGVLDFIDVGASLPLYYEHANSQWGGKANMWTTSRGDLNLFTKIGLPFASVGVFDMALMLDLYVPTGEPNAGVRPRHAWYLNGSSYTHPFTADRWAFGAGLALSFDFNKIGAPISWNLAASYVALASYSRTQTLVYNTGVNWNAASWLTPFLEFSAEMRLQKVGRYKVDPLVDPMLLTPGVRFHFPHNIDFALGVDFALRFFQSGASHRADIEYGKNHTIYYEGERGVKATYGYVGSPLFAGSALVSVKFDAAGKSEDSDGDGIPDNEDKCARTEKGVKVDAEGCPVEDAAKIARDRAIADSLARVDSDKDGIADVNDRCPNTVAGISVDSLGCMLDFDKDGVADNLDQCPNTPSGVPVNSTGCAMDFDKDGVADYLDKCPNTPAGVEVGSNGCLLDTDKDGIADFKDKCPGTPSGHVVDSLGCLPDFDKDGVPDVLDKCPNTLPGVRVDQNGCPLNKKEDLDQLKKGINFKTASARLTKSSYGTLDDIAELMIKIPEANLEVQGHTDNKGSEKRNKKLSEDRAAAVVKYLVKKGVAKDRLRAAGYGSEKPIADNTDAAGRAQNRRVELVPFSK</sequence>
<dbReference type="STRING" id="59374.FSU_0180"/>
<dbReference type="InterPro" id="IPR036737">
    <property type="entry name" value="OmpA-like_sf"/>
</dbReference>
<dbReference type="SUPFAM" id="SSF103647">
    <property type="entry name" value="TSP type-3 repeat"/>
    <property type="match status" value="3"/>
</dbReference>
<evidence type="ECO:0000313" key="11">
    <source>
        <dbReference type="Proteomes" id="UP000000517"/>
    </source>
</evidence>
<evidence type="ECO:0000256" key="2">
    <source>
        <dbReference type="ARBA" id="ARBA00022729"/>
    </source>
</evidence>
<dbReference type="PRINTS" id="PR01023">
    <property type="entry name" value="NAFLGMOTY"/>
</dbReference>
<evidence type="ECO:0000256" key="3">
    <source>
        <dbReference type="ARBA" id="ARBA00023136"/>
    </source>
</evidence>
<dbReference type="eggNOG" id="COG2885">
    <property type="taxonomic scope" value="Bacteria"/>
</dbReference>
<dbReference type="SUPFAM" id="SSF103088">
    <property type="entry name" value="OmpA-like"/>
    <property type="match status" value="1"/>
</dbReference>
<evidence type="ECO:0000313" key="12">
    <source>
        <dbReference type="Proteomes" id="UP000001497"/>
    </source>
</evidence>
<evidence type="ECO:0000313" key="9">
    <source>
        <dbReference type="EMBL" id="ACX76497.1"/>
    </source>
</evidence>
<dbReference type="CDD" id="cd07185">
    <property type="entry name" value="OmpA_C-like"/>
    <property type="match status" value="1"/>
</dbReference>
<dbReference type="Gene3D" id="4.10.1080.10">
    <property type="entry name" value="TSP type-3 repeat"/>
    <property type="match status" value="1"/>
</dbReference>
<reference evidence="9 12" key="1">
    <citation type="submission" date="2009-10" db="EMBL/GenBank/DDBJ databases">
        <title>Complete sequence of Fibrobacter succinogenes subsp. succinogenes S85.</title>
        <authorList>
            <consortium name="US DOE Joint Genome Institute"/>
            <person name="Lucas S."/>
            <person name="Copeland A."/>
            <person name="Lapidus A."/>
            <person name="Glavina del Rio T."/>
            <person name="Tice H."/>
            <person name="Bruce D."/>
            <person name="Goodwin L."/>
            <person name="Pitluck S."/>
            <person name="Chertkov O."/>
            <person name="Detter J.C."/>
            <person name="Han C."/>
            <person name="Tapia R."/>
            <person name="Larimer F."/>
            <person name="Land M."/>
            <person name="Hauser L."/>
            <person name="Kyrpides N."/>
            <person name="Mikhailova N."/>
            <person name="Weimer P.J."/>
            <person name="Stevenson D.M."/>
            <person name="Boyum J."/>
            <person name="Brumm P.I."/>
            <person name="Mead D."/>
        </authorList>
    </citation>
    <scope>NUCLEOTIDE SEQUENCE [LARGE SCALE GENOMIC DNA]</scope>
    <source>
        <strain evidence="12">ATCC 19169 / S85</strain>
        <strain evidence="9">S85</strain>
    </source>
</reference>
<evidence type="ECO:0000256" key="4">
    <source>
        <dbReference type="ARBA" id="ARBA00023237"/>
    </source>
</evidence>
<feature type="domain" description="OmpA-like" evidence="8">
    <location>
        <begin position="543"/>
        <end position="659"/>
    </location>
</feature>
<dbReference type="InterPro" id="IPR003367">
    <property type="entry name" value="Thrombospondin_3-like_rpt"/>
</dbReference>
<keyword evidence="12" id="KW-1185">Reference proteome</keyword>
<dbReference type="GO" id="GO:0009279">
    <property type="term" value="C:cell outer membrane"/>
    <property type="evidence" value="ECO:0007669"/>
    <property type="project" value="UniProtKB-SubCell"/>
</dbReference>
<feature type="chain" id="PRO_5003002335" evidence="7">
    <location>
        <begin position="18"/>
        <end position="659"/>
    </location>
</feature>
<proteinExistence type="predicted"/>
<feature type="region of interest" description="Disordered" evidence="6">
    <location>
        <begin position="633"/>
        <end position="659"/>
    </location>
</feature>
<dbReference type="EMBL" id="CP002158">
    <property type="protein sequence ID" value="ADL24630.1"/>
    <property type="molecule type" value="Genomic_DNA"/>
</dbReference>
<protein>
    <submittedName>
        <fullName evidence="10">OmpA family protein</fullName>
    </submittedName>
    <submittedName>
        <fullName evidence="9">OmpA/MotB domain protein</fullName>
    </submittedName>
</protein>
<dbReference type="Proteomes" id="UP000001497">
    <property type="component" value="Chromosome"/>
</dbReference>
<dbReference type="InterPro" id="IPR006664">
    <property type="entry name" value="OMP_bac"/>
</dbReference>
<evidence type="ECO:0000256" key="1">
    <source>
        <dbReference type="ARBA" id="ARBA00004442"/>
    </source>
</evidence>
<dbReference type="RefSeq" id="WP_014545025.1">
    <property type="nucleotide sequence ID" value="NC_013410.1"/>
</dbReference>
<dbReference type="InterPro" id="IPR006665">
    <property type="entry name" value="OmpA-like"/>
</dbReference>
<evidence type="ECO:0000313" key="10">
    <source>
        <dbReference type="EMBL" id="ADL24630.1"/>
    </source>
</evidence>
<organism evidence="10 11">
    <name type="scientific">Fibrobacter succinogenes (strain ATCC 19169 / S85)</name>
    <dbReference type="NCBI Taxonomy" id="59374"/>
    <lineage>
        <taxon>Bacteria</taxon>
        <taxon>Pseudomonadati</taxon>
        <taxon>Fibrobacterota</taxon>
        <taxon>Fibrobacteria</taxon>
        <taxon>Fibrobacterales</taxon>
        <taxon>Fibrobacteraceae</taxon>
        <taxon>Fibrobacter</taxon>
    </lineage>
</organism>
<dbReference type="EMBL" id="CP001792">
    <property type="protein sequence ID" value="ACX76497.1"/>
    <property type="molecule type" value="Genomic_DNA"/>
</dbReference>
<keyword evidence="2 7" id="KW-0732">Signal</keyword>
<dbReference type="KEGG" id="fsc:FSU_0180"/>
<evidence type="ECO:0000256" key="5">
    <source>
        <dbReference type="PROSITE-ProRule" id="PRU00473"/>
    </source>
</evidence>
<dbReference type="InterPro" id="IPR050330">
    <property type="entry name" value="Bact_OuterMem_StrucFunc"/>
</dbReference>